<dbReference type="GO" id="GO:0007165">
    <property type="term" value="P:signal transduction"/>
    <property type="evidence" value="ECO:0007669"/>
    <property type="project" value="UniProtKB-KW"/>
</dbReference>
<dbReference type="GO" id="GO:0016020">
    <property type="term" value="C:membrane"/>
    <property type="evidence" value="ECO:0007669"/>
    <property type="project" value="UniProtKB-SubCell"/>
</dbReference>
<evidence type="ECO:0000313" key="8">
    <source>
        <dbReference type="EMBL" id="PXX77732.1"/>
    </source>
</evidence>
<dbReference type="InterPro" id="IPR047347">
    <property type="entry name" value="YvaQ-like_sensor"/>
</dbReference>
<evidence type="ECO:0000256" key="2">
    <source>
        <dbReference type="ARBA" id="ARBA00023224"/>
    </source>
</evidence>
<keyword evidence="6" id="KW-1133">Transmembrane helix</keyword>
<dbReference type="PANTHER" id="PTHR32089:SF112">
    <property type="entry name" value="LYSOZYME-LIKE PROTEIN-RELATED"/>
    <property type="match status" value="1"/>
</dbReference>
<evidence type="ECO:0000256" key="3">
    <source>
        <dbReference type="ARBA" id="ARBA00029447"/>
    </source>
</evidence>
<evidence type="ECO:0000313" key="9">
    <source>
        <dbReference type="Proteomes" id="UP000247555"/>
    </source>
</evidence>
<organism evidence="8 9">
    <name type="scientific">Rivihabitans pingtungensis</name>
    <dbReference type="NCBI Taxonomy" id="1054498"/>
    <lineage>
        <taxon>Bacteria</taxon>
        <taxon>Pseudomonadati</taxon>
        <taxon>Pseudomonadota</taxon>
        <taxon>Betaproteobacteria</taxon>
        <taxon>Neisseriales</taxon>
        <taxon>Aquaspirillaceae</taxon>
        <taxon>Rivihabitans</taxon>
    </lineage>
</organism>
<dbReference type="SUPFAM" id="SSF58104">
    <property type="entry name" value="Methyl-accepting chemotaxis protein (MCP) signaling domain"/>
    <property type="match status" value="1"/>
</dbReference>
<dbReference type="CDD" id="cd19411">
    <property type="entry name" value="MCP2201-like_sensor"/>
    <property type="match status" value="1"/>
</dbReference>
<feature type="region of interest" description="Disordered" evidence="5">
    <location>
        <begin position="325"/>
        <end position="344"/>
    </location>
</feature>
<comment type="subcellular location">
    <subcellularLocation>
        <location evidence="1">Membrane</location>
    </subcellularLocation>
</comment>
<gene>
    <name evidence="8" type="ORF">DFR34_11544</name>
</gene>
<dbReference type="PRINTS" id="PR00260">
    <property type="entry name" value="CHEMTRNSDUCR"/>
</dbReference>
<keyword evidence="6" id="KW-0472">Membrane</keyword>
<keyword evidence="2 4" id="KW-0807">Transducer</keyword>
<proteinExistence type="inferred from homology"/>
<feature type="compositionally biased region" description="Polar residues" evidence="5">
    <location>
        <begin position="329"/>
        <end position="341"/>
    </location>
</feature>
<protein>
    <submittedName>
        <fullName evidence="8">Methyl-accepting chemotaxis protein</fullName>
    </submittedName>
</protein>
<dbReference type="PANTHER" id="PTHR32089">
    <property type="entry name" value="METHYL-ACCEPTING CHEMOTAXIS PROTEIN MCPB"/>
    <property type="match status" value="1"/>
</dbReference>
<dbReference type="PROSITE" id="PS50111">
    <property type="entry name" value="CHEMOTAXIS_TRANSDUC_2"/>
    <property type="match status" value="1"/>
</dbReference>
<dbReference type="CDD" id="cd11386">
    <property type="entry name" value="MCP_signal"/>
    <property type="match status" value="1"/>
</dbReference>
<accession>A0A318KMQ3</accession>
<dbReference type="EMBL" id="QJKI01000015">
    <property type="protein sequence ID" value="PXX77732.1"/>
    <property type="molecule type" value="Genomic_DNA"/>
</dbReference>
<evidence type="ECO:0000256" key="6">
    <source>
        <dbReference type="SAM" id="Phobius"/>
    </source>
</evidence>
<comment type="caution">
    <text evidence="8">The sequence shown here is derived from an EMBL/GenBank/DDBJ whole genome shotgun (WGS) entry which is preliminary data.</text>
</comment>
<dbReference type="InterPro" id="IPR024478">
    <property type="entry name" value="HlyB_4HB_MCP"/>
</dbReference>
<dbReference type="OrthoDB" id="8899037at2"/>
<dbReference type="AlphaFoldDB" id="A0A318KMQ3"/>
<dbReference type="SMART" id="SM00283">
    <property type="entry name" value="MA"/>
    <property type="match status" value="1"/>
</dbReference>
<dbReference type="Proteomes" id="UP000247555">
    <property type="component" value="Unassembled WGS sequence"/>
</dbReference>
<dbReference type="InterPro" id="IPR004090">
    <property type="entry name" value="Chemotax_Me-accpt_rcpt"/>
</dbReference>
<dbReference type="Pfam" id="PF12729">
    <property type="entry name" value="4HB_MCP_1"/>
    <property type="match status" value="1"/>
</dbReference>
<dbReference type="FunFam" id="1.10.287.950:FF:000001">
    <property type="entry name" value="Methyl-accepting chemotaxis sensory transducer"/>
    <property type="match status" value="1"/>
</dbReference>
<feature type="domain" description="Methyl-accepting transducer" evidence="7">
    <location>
        <begin position="274"/>
        <end position="510"/>
    </location>
</feature>
<dbReference type="GO" id="GO:0004888">
    <property type="term" value="F:transmembrane signaling receptor activity"/>
    <property type="evidence" value="ECO:0007669"/>
    <property type="project" value="InterPro"/>
</dbReference>
<dbReference type="InterPro" id="IPR004089">
    <property type="entry name" value="MCPsignal_dom"/>
</dbReference>
<evidence type="ECO:0000256" key="1">
    <source>
        <dbReference type="ARBA" id="ARBA00004370"/>
    </source>
</evidence>
<dbReference type="GO" id="GO:0006935">
    <property type="term" value="P:chemotaxis"/>
    <property type="evidence" value="ECO:0007669"/>
    <property type="project" value="InterPro"/>
</dbReference>
<reference evidence="8 9" key="1">
    <citation type="submission" date="2018-05" db="EMBL/GenBank/DDBJ databases">
        <title>Genomic Encyclopedia of Type Strains, Phase IV (KMG-IV): sequencing the most valuable type-strain genomes for metagenomic binning, comparative biology and taxonomic classification.</title>
        <authorList>
            <person name="Goeker M."/>
        </authorList>
    </citation>
    <scope>NUCLEOTIDE SEQUENCE [LARGE SCALE GENOMIC DNA]</scope>
    <source>
        <strain evidence="8 9">DSM 29661</strain>
    </source>
</reference>
<keyword evidence="6" id="KW-0812">Transmembrane</keyword>
<sequence>MSLFSRLTLAWRLTLGFGLVLALMVGITLTGIQKVNFIDRSLQQVTDVNAVKQRYAINFRGSVHDRAIVMRDVALETDPARHPPLLSEITRLEKFYQESAVELDRAIARDGDPEEQRRWQAIQAIEQRAQPLVKQALAHLESGRHDDTRAVLMGDLRPAFTDWLAAINALIDYEEQKSQQVTPLARAVASQFQTLMLALCGVSLVIGALVALGITRQLLRSLGGEPAEAAAQVTQMASGDLRASIRARYPDSMLAAVAHMQTRLKTLLTGMLDSSGELDQRARHVTQAAQTAQQAAQRQSDASAGAAASIEQLTQSIEQVAQIARQTEHNSGQTAELSENGRQAVRTAADEIGRIAQAVQGSSAHMRALRQRSQDIGSIASVIGEIADQTNLLALNAAIEAARAGETGRGFAVVADEVRKLAERTTSATAEIGKVIEEIQRDTETAARTMDRAVEQVDNGLARATDATQVLEHIHRQALDSLARVRDVAQATDRQVSTVNEIAGHIEQIAQMSGETSTLMQRSSQAAGELEHIAVTLREQTRQFKVS</sequence>
<evidence type="ECO:0000256" key="4">
    <source>
        <dbReference type="PROSITE-ProRule" id="PRU00284"/>
    </source>
</evidence>
<feature type="transmembrane region" description="Helical" evidence="6">
    <location>
        <begin position="195"/>
        <end position="214"/>
    </location>
</feature>
<dbReference type="Gene3D" id="1.10.287.950">
    <property type="entry name" value="Methyl-accepting chemotaxis protein"/>
    <property type="match status" value="1"/>
</dbReference>
<evidence type="ECO:0000256" key="5">
    <source>
        <dbReference type="SAM" id="MobiDB-lite"/>
    </source>
</evidence>
<comment type="similarity">
    <text evidence="3">Belongs to the methyl-accepting chemotaxis (MCP) protein family.</text>
</comment>
<evidence type="ECO:0000259" key="7">
    <source>
        <dbReference type="PROSITE" id="PS50111"/>
    </source>
</evidence>
<dbReference type="Pfam" id="PF00015">
    <property type="entry name" value="MCPsignal"/>
    <property type="match status" value="1"/>
</dbReference>
<keyword evidence="9" id="KW-1185">Reference proteome</keyword>
<name>A0A318KMQ3_9NEIS</name>
<dbReference type="RefSeq" id="WP_110391272.1">
    <property type="nucleotide sequence ID" value="NZ_QJKI01000015.1"/>
</dbReference>